<evidence type="ECO:0000313" key="4">
    <source>
        <dbReference type="Proteomes" id="UP000789901"/>
    </source>
</evidence>
<sequence>MNKNKRNVEVDDSTEFGMKLLKLLKKSVISVSPDDPSSDDNKPKKINSSTHTKDEDEPTYTHSNNTISTTNSSPTPEYLSDPDAQQIQEEEATLQKIIVVLCSLGASLILVTIAIGILFWKVQKQRKLDQKPADNVPTNSNSQNEKDKDVDKDIDDGRDEPDDRPNIDVTVSINNEDDVNDNLNGTSYDKSTSFKAEFPHVNEESSLDTKKLEMSRSAVPSYPSYPSNQPLSILPSAPTVEELELHDASASNFSTDPPAYNERLTLLDDDLMVIGDVLEILKKNDVLIIYLLEGGVSFAFKLRFEKHSKGLEWASGSSDLNRNTLGK</sequence>
<evidence type="ECO:0000256" key="2">
    <source>
        <dbReference type="SAM" id="Phobius"/>
    </source>
</evidence>
<keyword evidence="4" id="KW-1185">Reference proteome</keyword>
<feature type="region of interest" description="Disordered" evidence="1">
    <location>
        <begin position="30"/>
        <end position="85"/>
    </location>
</feature>
<gene>
    <name evidence="3" type="ORF">GMARGA_LOCUS422</name>
</gene>
<reference evidence="3 4" key="1">
    <citation type="submission" date="2021-06" db="EMBL/GenBank/DDBJ databases">
        <authorList>
            <person name="Kallberg Y."/>
            <person name="Tangrot J."/>
            <person name="Rosling A."/>
        </authorList>
    </citation>
    <scope>NUCLEOTIDE SEQUENCE [LARGE SCALE GENOMIC DNA]</scope>
    <source>
        <strain evidence="3 4">120-4 pot B 10/14</strain>
    </source>
</reference>
<keyword evidence="2" id="KW-1133">Transmembrane helix</keyword>
<feature type="region of interest" description="Disordered" evidence="1">
    <location>
        <begin position="128"/>
        <end position="188"/>
    </location>
</feature>
<evidence type="ECO:0000313" key="3">
    <source>
        <dbReference type="EMBL" id="CAG8463489.1"/>
    </source>
</evidence>
<keyword evidence="2" id="KW-0812">Transmembrane</keyword>
<feature type="transmembrane region" description="Helical" evidence="2">
    <location>
        <begin position="97"/>
        <end position="120"/>
    </location>
</feature>
<protein>
    <submittedName>
        <fullName evidence="3">19332_t:CDS:1</fullName>
    </submittedName>
</protein>
<dbReference type="Proteomes" id="UP000789901">
    <property type="component" value="Unassembled WGS sequence"/>
</dbReference>
<proteinExistence type="predicted"/>
<comment type="caution">
    <text evidence="3">The sequence shown here is derived from an EMBL/GenBank/DDBJ whole genome shotgun (WGS) entry which is preliminary data.</text>
</comment>
<organism evidence="3 4">
    <name type="scientific">Gigaspora margarita</name>
    <dbReference type="NCBI Taxonomy" id="4874"/>
    <lineage>
        <taxon>Eukaryota</taxon>
        <taxon>Fungi</taxon>
        <taxon>Fungi incertae sedis</taxon>
        <taxon>Mucoromycota</taxon>
        <taxon>Glomeromycotina</taxon>
        <taxon>Glomeromycetes</taxon>
        <taxon>Diversisporales</taxon>
        <taxon>Gigasporaceae</taxon>
        <taxon>Gigaspora</taxon>
    </lineage>
</organism>
<dbReference type="EMBL" id="CAJVQB010000073">
    <property type="protein sequence ID" value="CAG8463489.1"/>
    <property type="molecule type" value="Genomic_DNA"/>
</dbReference>
<feature type="compositionally biased region" description="Low complexity" evidence="1">
    <location>
        <begin position="60"/>
        <end position="75"/>
    </location>
</feature>
<accession>A0ABM8VWH2</accession>
<evidence type="ECO:0000256" key="1">
    <source>
        <dbReference type="SAM" id="MobiDB-lite"/>
    </source>
</evidence>
<name>A0ABM8VWH2_GIGMA</name>
<keyword evidence="2" id="KW-0472">Membrane</keyword>